<dbReference type="OrthoDB" id="7108654at2759"/>
<evidence type="ECO:0000256" key="1">
    <source>
        <dbReference type="ARBA" id="ARBA00004498"/>
    </source>
</evidence>
<dbReference type="GO" id="GO:0019441">
    <property type="term" value="P:L-tryptophan catabolic process to kynurenine"/>
    <property type="evidence" value="ECO:0007669"/>
    <property type="project" value="InterPro"/>
</dbReference>
<comment type="similarity">
    <text evidence="2">Belongs to the Cyclase 1 superfamily.</text>
</comment>
<dbReference type="InterPro" id="IPR007325">
    <property type="entry name" value="KFase/CYL"/>
</dbReference>
<dbReference type="InParanoid" id="C1FJH1"/>
<organism evidence="5 6">
    <name type="scientific">Micromonas commoda (strain RCC299 / NOUM17 / CCMP2709)</name>
    <name type="common">Picoplanktonic green alga</name>
    <dbReference type="NCBI Taxonomy" id="296587"/>
    <lineage>
        <taxon>Eukaryota</taxon>
        <taxon>Viridiplantae</taxon>
        <taxon>Chlorophyta</taxon>
        <taxon>Mamiellophyceae</taxon>
        <taxon>Mamiellales</taxon>
        <taxon>Mamiellaceae</taxon>
        <taxon>Micromonas</taxon>
    </lineage>
</organism>
<accession>C1FJH1</accession>
<gene>
    <name evidence="5" type="ORF">MICPUN_87321</name>
</gene>
<dbReference type="SUPFAM" id="SSF102198">
    <property type="entry name" value="Putative cyclase"/>
    <property type="match status" value="1"/>
</dbReference>
<sequence length="271" mass="29173">MVVSPPETTAPDSATRFVDISAPIKQGAQTDPPKCAPNVSYTNHSSPAPPELDALFPGLRLGDLPGGDLWALERVEMCTHSGTHIDAPWHYSATMADGSKPMTIAEVPLDWFHGRGVKLDFRDVPDGHVVTAAEIRAKLREVGHVLSPGDVVLMNTAAGAARGDANYIHRGCGFGRDATLFLTGEGVRLVGTDAWSWDAPFIHVGRRYEETKDASIVWEGHKAGRERPYVQIEKLANLDKLPSFGFDVAAFPVAVEGGSGGWTRAVAILDR</sequence>
<dbReference type="GO" id="GO:0004061">
    <property type="term" value="F:arylformamidase activity"/>
    <property type="evidence" value="ECO:0007669"/>
    <property type="project" value="InterPro"/>
</dbReference>
<comment type="subcellular location">
    <subcellularLocation>
        <location evidence="1">Secreted</location>
        <location evidence="1">Extracellular space</location>
        <location evidence="1">Extracellular matrix</location>
    </subcellularLocation>
</comment>
<keyword evidence="6" id="KW-1185">Reference proteome</keyword>
<evidence type="ECO:0000313" key="5">
    <source>
        <dbReference type="EMBL" id="ACO70595.1"/>
    </source>
</evidence>
<dbReference type="GeneID" id="8248222"/>
<reference evidence="5 6" key="1">
    <citation type="journal article" date="2009" name="Science">
        <title>Green evolution and dynamic adaptations revealed by genomes of the marine picoeukaryotes Micromonas.</title>
        <authorList>
            <person name="Worden A.Z."/>
            <person name="Lee J.H."/>
            <person name="Mock T."/>
            <person name="Rouze P."/>
            <person name="Simmons M.P."/>
            <person name="Aerts A.L."/>
            <person name="Allen A.E."/>
            <person name="Cuvelier M.L."/>
            <person name="Derelle E."/>
            <person name="Everett M.V."/>
            <person name="Foulon E."/>
            <person name="Grimwood J."/>
            <person name="Gundlach H."/>
            <person name="Henrissat B."/>
            <person name="Napoli C."/>
            <person name="McDonald S.M."/>
            <person name="Parker M.S."/>
            <person name="Rombauts S."/>
            <person name="Salamov A."/>
            <person name="Von Dassow P."/>
            <person name="Badger J.H."/>
            <person name="Coutinho P.M."/>
            <person name="Demir E."/>
            <person name="Dubchak I."/>
            <person name="Gentemann C."/>
            <person name="Eikrem W."/>
            <person name="Gready J.E."/>
            <person name="John U."/>
            <person name="Lanier W."/>
            <person name="Lindquist E.A."/>
            <person name="Lucas S."/>
            <person name="Mayer K.F."/>
            <person name="Moreau H."/>
            <person name="Not F."/>
            <person name="Otillar R."/>
            <person name="Panaud O."/>
            <person name="Pangilinan J."/>
            <person name="Paulsen I."/>
            <person name="Piegu B."/>
            <person name="Poliakov A."/>
            <person name="Robbens S."/>
            <person name="Schmutz J."/>
            <person name="Toulza E."/>
            <person name="Wyss T."/>
            <person name="Zelensky A."/>
            <person name="Zhou K."/>
            <person name="Armbrust E.V."/>
            <person name="Bhattacharya D."/>
            <person name="Goodenough U.W."/>
            <person name="Van de Peer Y."/>
            <person name="Grigoriev I.V."/>
        </authorList>
    </citation>
    <scope>NUCLEOTIDE SEQUENCE [LARGE SCALE GENOMIC DNA]</scope>
    <source>
        <strain evidence="6">RCC299 / NOUM17</strain>
    </source>
</reference>
<dbReference type="AlphaFoldDB" id="C1FJH1"/>
<protein>
    <recommendedName>
        <fullName evidence="7">Cyclase</fullName>
    </recommendedName>
</protein>
<dbReference type="PANTHER" id="PTHR43564">
    <property type="entry name" value="KYNURENINE FORMAMIDASE-LIKE PROTEIN"/>
    <property type="match status" value="1"/>
</dbReference>
<dbReference type="Gene3D" id="3.50.30.50">
    <property type="entry name" value="Putative cyclase"/>
    <property type="match status" value="1"/>
</dbReference>
<feature type="region of interest" description="Disordered" evidence="4">
    <location>
        <begin position="24"/>
        <end position="46"/>
    </location>
</feature>
<dbReference type="InterPro" id="IPR037175">
    <property type="entry name" value="KFase_sf"/>
</dbReference>
<dbReference type="Pfam" id="PF04199">
    <property type="entry name" value="Cyclase"/>
    <property type="match status" value="1"/>
</dbReference>
<evidence type="ECO:0000256" key="2">
    <source>
        <dbReference type="ARBA" id="ARBA00007865"/>
    </source>
</evidence>
<keyword evidence="3" id="KW-0964">Secreted</keyword>
<evidence type="ECO:0000313" key="6">
    <source>
        <dbReference type="Proteomes" id="UP000002009"/>
    </source>
</evidence>
<dbReference type="Proteomes" id="UP000002009">
    <property type="component" value="Chromosome 12"/>
</dbReference>
<dbReference type="EMBL" id="CP001577">
    <property type="protein sequence ID" value="ACO70595.1"/>
    <property type="molecule type" value="Genomic_DNA"/>
</dbReference>
<dbReference type="RefSeq" id="XP_002509337.1">
    <property type="nucleotide sequence ID" value="XM_002509291.1"/>
</dbReference>
<dbReference type="eggNOG" id="ENOG502S85N">
    <property type="taxonomic scope" value="Eukaryota"/>
</dbReference>
<evidence type="ECO:0000256" key="3">
    <source>
        <dbReference type="ARBA" id="ARBA00022530"/>
    </source>
</evidence>
<proteinExistence type="inferred from homology"/>
<name>C1FJH1_MICCC</name>
<keyword evidence="3" id="KW-0272">Extracellular matrix</keyword>
<dbReference type="PANTHER" id="PTHR43564:SF2">
    <property type="entry name" value="BLR6059 PROTEIN"/>
    <property type="match status" value="1"/>
</dbReference>
<evidence type="ECO:0008006" key="7">
    <source>
        <dbReference type="Google" id="ProtNLM"/>
    </source>
</evidence>
<evidence type="ECO:0000256" key="4">
    <source>
        <dbReference type="SAM" id="MobiDB-lite"/>
    </source>
</evidence>
<dbReference type="KEGG" id="mis:MICPUN_87321"/>